<proteinExistence type="inferred from homology"/>
<dbReference type="AlphaFoldDB" id="A0AA35PZZ0"/>
<dbReference type="CDD" id="cd06558">
    <property type="entry name" value="crotonase-like"/>
    <property type="match status" value="1"/>
</dbReference>
<evidence type="ECO:0008006" key="5">
    <source>
        <dbReference type="Google" id="ProtNLM"/>
    </source>
</evidence>
<feature type="non-terminal residue" evidence="3">
    <location>
        <position position="152"/>
    </location>
</feature>
<dbReference type="PANTHER" id="PTHR11941">
    <property type="entry name" value="ENOYL-COA HYDRATASE-RELATED"/>
    <property type="match status" value="1"/>
</dbReference>
<dbReference type="GO" id="GO:0003824">
    <property type="term" value="F:catalytic activity"/>
    <property type="evidence" value="ECO:0007669"/>
    <property type="project" value="InterPro"/>
</dbReference>
<gene>
    <name evidence="3" type="ORF">CCHLO57077_00014890</name>
</gene>
<keyword evidence="4" id="KW-1185">Reference proteome</keyword>
<sequence length="152" mass="16145">YCAYAISPFALESAPTGLNSVKISIPEPGILLVLINRPRRLNSLSVEAGYELDSVFKWFDKETSLRVAILSAFQEWVENNKKGVPMSLPETGFGGVSFRHGKKPIIAAVNGPALGGGCEMAVNCDLVVASTHATFGLPEVKRGVTPFGGALP</sequence>
<dbReference type="EMBL" id="CABFNP030001029">
    <property type="protein sequence ID" value="CAI6090588.1"/>
    <property type="molecule type" value="Genomic_DNA"/>
</dbReference>
<dbReference type="InterPro" id="IPR029045">
    <property type="entry name" value="ClpP/crotonase-like_dom_sf"/>
</dbReference>
<feature type="non-terminal residue" evidence="3">
    <location>
        <position position="1"/>
    </location>
</feature>
<dbReference type="InterPro" id="IPR018376">
    <property type="entry name" value="Enoyl-CoA_hyd/isom_CS"/>
</dbReference>
<dbReference type="InterPro" id="IPR001753">
    <property type="entry name" value="Enoyl-CoA_hydra/iso"/>
</dbReference>
<accession>A0AA35PZZ0</accession>
<dbReference type="PANTHER" id="PTHR11941:SF158">
    <property type="entry name" value="ENOYL-COA HYDRATASE (AFU_ORTHOLOGUE AFUA_2G10650)"/>
    <property type="match status" value="1"/>
</dbReference>
<evidence type="ECO:0000256" key="2">
    <source>
        <dbReference type="RuleBase" id="RU003707"/>
    </source>
</evidence>
<protein>
    <recommendedName>
        <fullName evidence="5">Enoyl-CoA hydratase</fullName>
    </recommendedName>
</protein>
<dbReference type="SUPFAM" id="SSF52096">
    <property type="entry name" value="ClpP/crotonase"/>
    <property type="match status" value="1"/>
</dbReference>
<evidence type="ECO:0000313" key="3">
    <source>
        <dbReference type="EMBL" id="CAI6090588.1"/>
    </source>
</evidence>
<dbReference type="Pfam" id="PF00378">
    <property type="entry name" value="ECH_1"/>
    <property type="match status" value="1"/>
</dbReference>
<comment type="similarity">
    <text evidence="1 2">Belongs to the enoyl-CoA hydratase/isomerase family.</text>
</comment>
<dbReference type="PROSITE" id="PS00166">
    <property type="entry name" value="ENOYL_COA_HYDRATASE"/>
    <property type="match status" value="1"/>
</dbReference>
<reference evidence="3" key="1">
    <citation type="submission" date="2023-01" db="EMBL/GenBank/DDBJ databases">
        <authorList>
            <person name="Piombo E."/>
        </authorList>
    </citation>
    <scope>NUCLEOTIDE SEQUENCE</scope>
</reference>
<dbReference type="GO" id="GO:0005739">
    <property type="term" value="C:mitochondrion"/>
    <property type="evidence" value="ECO:0007669"/>
    <property type="project" value="TreeGrafter"/>
</dbReference>
<name>A0AA35PZZ0_9HYPO</name>
<evidence type="ECO:0000313" key="4">
    <source>
        <dbReference type="Proteomes" id="UP001160390"/>
    </source>
</evidence>
<organism evidence="3 4">
    <name type="scientific">Clonostachys chloroleuca</name>
    <dbReference type="NCBI Taxonomy" id="1926264"/>
    <lineage>
        <taxon>Eukaryota</taxon>
        <taxon>Fungi</taxon>
        <taxon>Dikarya</taxon>
        <taxon>Ascomycota</taxon>
        <taxon>Pezizomycotina</taxon>
        <taxon>Sordariomycetes</taxon>
        <taxon>Hypocreomycetidae</taxon>
        <taxon>Hypocreales</taxon>
        <taxon>Bionectriaceae</taxon>
        <taxon>Clonostachys</taxon>
    </lineage>
</organism>
<dbReference type="Proteomes" id="UP001160390">
    <property type="component" value="Unassembled WGS sequence"/>
</dbReference>
<dbReference type="Gene3D" id="3.90.226.10">
    <property type="entry name" value="2-enoyl-CoA Hydratase, Chain A, domain 1"/>
    <property type="match status" value="2"/>
</dbReference>
<dbReference type="GO" id="GO:0006635">
    <property type="term" value="P:fatty acid beta-oxidation"/>
    <property type="evidence" value="ECO:0007669"/>
    <property type="project" value="TreeGrafter"/>
</dbReference>
<evidence type="ECO:0000256" key="1">
    <source>
        <dbReference type="ARBA" id="ARBA00005254"/>
    </source>
</evidence>
<comment type="caution">
    <text evidence="3">The sequence shown here is derived from an EMBL/GenBank/DDBJ whole genome shotgun (WGS) entry which is preliminary data.</text>
</comment>